<evidence type="ECO:0008006" key="6">
    <source>
        <dbReference type="Google" id="ProtNLM"/>
    </source>
</evidence>
<dbReference type="InterPro" id="IPR022648">
    <property type="entry name" value="Pr_cel_nuc_antig_N"/>
</dbReference>
<dbReference type="PANTHER" id="PTHR11352:SF0">
    <property type="entry name" value="PROLIFERATING CELL NUCLEAR ANTIGEN"/>
    <property type="match status" value="1"/>
</dbReference>
<feature type="domain" description="Proliferating cell nuclear antigen PCNA C-terminal" evidence="4">
    <location>
        <begin position="136"/>
        <end position="256"/>
    </location>
</feature>
<dbReference type="PRINTS" id="PR00339">
    <property type="entry name" value="PCNACYCLIN"/>
</dbReference>
<reference evidence="5" key="1">
    <citation type="journal article" date="2020" name="Nature">
        <title>Giant virus diversity and host interactions through global metagenomics.</title>
        <authorList>
            <person name="Schulz F."/>
            <person name="Roux S."/>
            <person name="Paez-Espino D."/>
            <person name="Jungbluth S."/>
            <person name="Walsh D.A."/>
            <person name="Denef V.J."/>
            <person name="McMahon K.D."/>
            <person name="Konstantinidis K.T."/>
            <person name="Eloe-Fadrosh E.A."/>
            <person name="Kyrpides N.C."/>
            <person name="Woyke T."/>
        </authorList>
    </citation>
    <scope>NUCLEOTIDE SEQUENCE</scope>
    <source>
        <strain evidence="5">GVMAG-S-3300013286-35</strain>
    </source>
</reference>
<dbReference type="HAMAP" id="MF_00317">
    <property type="entry name" value="DNApol_clamp_arch"/>
    <property type="match status" value="1"/>
</dbReference>
<dbReference type="GO" id="GO:0030337">
    <property type="term" value="F:DNA polymerase processivity factor activity"/>
    <property type="evidence" value="ECO:0007669"/>
    <property type="project" value="InterPro"/>
</dbReference>
<dbReference type="Pfam" id="PF00705">
    <property type="entry name" value="PCNA_N"/>
    <property type="match status" value="1"/>
</dbReference>
<protein>
    <recommendedName>
        <fullName evidence="6">Proliferating cell nuclear antigen PCNA N-terminal domain-containing protein</fullName>
    </recommendedName>
</protein>
<dbReference type="InterPro" id="IPR000730">
    <property type="entry name" value="Pr_cel_nuc_antig"/>
</dbReference>
<dbReference type="InterPro" id="IPR022649">
    <property type="entry name" value="Pr_cel_nuc_antig_C"/>
</dbReference>
<dbReference type="InterPro" id="IPR046938">
    <property type="entry name" value="DNA_clamp_sf"/>
</dbReference>
<evidence type="ECO:0000313" key="5">
    <source>
        <dbReference type="EMBL" id="QHU22124.1"/>
    </source>
</evidence>
<dbReference type="AlphaFoldDB" id="A0A6C0L020"/>
<dbReference type="Pfam" id="PF02747">
    <property type="entry name" value="PCNA_C"/>
    <property type="match status" value="1"/>
</dbReference>
<dbReference type="PANTHER" id="PTHR11352">
    <property type="entry name" value="PROLIFERATING CELL NUCLEAR ANTIGEN"/>
    <property type="match status" value="1"/>
</dbReference>
<dbReference type="GO" id="GO:0003677">
    <property type="term" value="F:DNA binding"/>
    <property type="evidence" value="ECO:0007669"/>
    <property type="project" value="UniProtKB-KW"/>
</dbReference>
<dbReference type="GO" id="GO:0006272">
    <property type="term" value="P:leading strand elongation"/>
    <property type="evidence" value="ECO:0007669"/>
    <property type="project" value="TreeGrafter"/>
</dbReference>
<dbReference type="CDD" id="cd00577">
    <property type="entry name" value="PCNA"/>
    <property type="match status" value="1"/>
</dbReference>
<sequence length="269" mass="30130">MDPNGDYLFRIRTVKAAPIRTLSEALKEILTEANIEIDQNGLKIMAMDGTHTVLVHLRLHADRFDEYKCPQKYILGINMINLFKLVKTMSNNDSLVMFMERRDTTKMGIVILNGEKQMETTFNLNLIELDINPIEIPPVQFSAIITMPSLDFQKIIRDMSTLGETVEITSASNQLILKCRGDFAEQETIFSVGQGMSVSKSHTEIVQGNFLLKHLVLFTKCTSLCSDISIYLKNDYPIIIEYSVAGLGEIKLALAPAPSKQSHTGNAKS</sequence>
<dbReference type="EMBL" id="MN740997">
    <property type="protein sequence ID" value="QHU22124.1"/>
    <property type="molecule type" value="Genomic_DNA"/>
</dbReference>
<comment type="similarity">
    <text evidence="1">Belongs to the PCNA family.</text>
</comment>
<dbReference type="GO" id="GO:0006298">
    <property type="term" value="P:mismatch repair"/>
    <property type="evidence" value="ECO:0007669"/>
    <property type="project" value="TreeGrafter"/>
</dbReference>
<dbReference type="Gene3D" id="3.70.10.10">
    <property type="match status" value="1"/>
</dbReference>
<feature type="domain" description="Proliferating cell nuclear antigen PCNA N-terminal" evidence="3">
    <location>
        <begin position="9"/>
        <end position="131"/>
    </location>
</feature>
<dbReference type="SUPFAM" id="SSF55979">
    <property type="entry name" value="DNA clamp"/>
    <property type="match status" value="2"/>
</dbReference>
<keyword evidence="2" id="KW-0238">DNA-binding</keyword>
<evidence type="ECO:0000259" key="3">
    <source>
        <dbReference type="Pfam" id="PF00705"/>
    </source>
</evidence>
<organism evidence="5">
    <name type="scientific">viral metagenome</name>
    <dbReference type="NCBI Taxonomy" id="1070528"/>
    <lineage>
        <taxon>unclassified sequences</taxon>
        <taxon>metagenomes</taxon>
        <taxon>organismal metagenomes</taxon>
    </lineage>
</organism>
<evidence type="ECO:0000256" key="1">
    <source>
        <dbReference type="ARBA" id="ARBA00010462"/>
    </source>
</evidence>
<accession>A0A6C0L020</accession>
<dbReference type="GO" id="GO:0043626">
    <property type="term" value="C:PCNA complex"/>
    <property type="evidence" value="ECO:0007669"/>
    <property type="project" value="TreeGrafter"/>
</dbReference>
<evidence type="ECO:0000259" key="4">
    <source>
        <dbReference type="Pfam" id="PF02747"/>
    </source>
</evidence>
<dbReference type="NCBIfam" id="TIGR00590">
    <property type="entry name" value="pcna"/>
    <property type="match status" value="1"/>
</dbReference>
<evidence type="ECO:0000256" key="2">
    <source>
        <dbReference type="ARBA" id="ARBA00023125"/>
    </source>
</evidence>
<dbReference type="GO" id="GO:0019985">
    <property type="term" value="P:translesion synthesis"/>
    <property type="evidence" value="ECO:0007669"/>
    <property type="project" value="TreeGrafter"/>
</dbReference>
<proteinExistence type="inferred from homology"/>
<dbReference type="GO" id="GO:0006275">
    <property type="term" value="P:regulation of DNA replication"/>
    <property type="evidence" value="ECO:0007669"/>
    <property type="project" value="InterPro"/>
</dbReference>
<name>A0A6C0L020_9ZZZZ</name>